<dbReference type="AlphaFoldDB" id="A0AA38HHU7"/>
<organism evidence="1 2">
    <name type="scientific">Zophobas morio</name>
    <dbReference type="NCBI Taxonomy" id="2755281"/>
    <lineage>
        <taxon>Eukaryota</taxon>
        <taxon>Metazoa</taxon>
        <taxon>Ecdysozoa</taxon>
        <taxon>Arthropoda</taxon>
        <taxon>Hexapoda</taxon>
        <taxon>Insecta</taxon>
        <taxon>Pterygota</taxon>
        <taxon>Neoptera</taxon>
        <taxon>Endopterygota</taxon>
        <taxon>Coleoptera</taxon>
        <taxon>Polyphaga</taxon>
        <taxon>Cucujiformia</taxon>
        <taxon>Tenebrionidae</taxon>
        <taxon>Zophobas</taxon>
    </lineage>
</organism>
<name>A0AA38HHU7_9CUCU</name>
<evidence type="ECO:0000313" key="2">
    <source>
        <dbReference type="Proteomes" id="UP001168821"/>
    </source>
</evidence>
<protein>
    <submittedName>
        <fullName evidence="1">Uncharacterized protein</fullName>
    </submittedName>
</protein>
<evidence type="ECO:0000313" key="1">
    <source>
        <dbReference type="EMBL" id="KAJ3622577.1"/>
    </source>
</evidence>
<gene>
    <name evidence="1" type="ORF">Zmor_004487</name>
</gene>
<accession>A0AA38HHU7</accession>
<keyword evidence="2" id="KW-1185">Reference proteome</keyword>
<proteinExistence type="predicted"/>
<sequence>MCTYTCLLNINFRGRGSTLSGSINLPKSKIFPKVLKQHTAIPHGKCSQLGFKMLELKLKAPQLLVNVRLVVMQNQACLPANARTAIRRGKASVKLWRSNCIAITTPPNIIEAIKWVHRVSVPKLQLG</sequence>
<dbReference type="EMBL" id="JALNTZ010001894">
    <property type="protein sequence ID" value="KAJ3622577.1"/>
    <property type="molecule type" value="Genomic_DNA"/>
</dbReference>
<dbReference type="Proteomes" id="UP001168821">
    <property type="component" value="Unassembled WGS sequence"/>
</dbReference>
<comment type="caution">
    <text evidence="1">The sequence shown here is derived from an EMBL/GenBank/DDBJ whole genome shotgun (WGS) entry which is preliminary data.</text>
</comment>
<reference evidence="1" key="1">
    <citation type="journal article" date="2023" name="G3 (Bethesda)">
        <title>Whole genome assemblies of Zophobas morio and Tenebrio molitor.</title>
        <authorList>
            <person name="Kaur S."/>
            <person name="Stinson S.A."/>
            <person name="diCenzo G.C."/>
        </authorList>
    </citation>
    <scope>NUCLEOTIDE SEQUENCE</scope>
    <source>
        <strain evidence="1">QUZm001</strain>
    </source>
</reference>